<comment type="caution">
    <text evidence="1">The sequence shown here is derived from an EMBL/GenBank/DDBJ whole genome shotgun (WGS) entry which is preliminary data.</text>
</comment>
<evidence type="ECO:0000313" key="2">
    <source>
        <dbReference type="Proteomes" id="UP000186922"/>
    </source>
</evidence>
<dbReference type="AlphaFoldDB" id="A0A1D1WAX7"/>
<reference evidence="1 2" key="1">
    <citation type="journal article" date="2016" name="Nat. Commun.">
        <title>Extremotolerant tardigrade genome and improved radiotolerance of human cultured cells by tardigrade-unique protein.</title>
        <authorList>
            <person name="Hashimoto T."/>
            <person name="Horikawa D.D."/>
            <person name="Saito Y."/>
            <person name="Kuwahara H."/>
            <person name="Kozuka-Hata H."/>
            <person name="Shin-I T."/>
            <person name="Minakuchi Y."/>
            <person name="Ohishi K."/>
            <person name="Motoyama A."/>
            <person name="Aizu T."/>
            <person name="Enomoto A."/>
            <person name="Kondo K."/>
            <person name="Tanaka S."/>
            <person name="Hara Y."/>
            <person name="Koshikawa S."/>
            <person name="Sagara H."/>
            <person name="Miura T."/>
            <person name="Yokobori S."/>
            <person name="Miyagawa K."/>
            <person name="Suzuki Y."/>
            <person name="Kubo T."/>
            <person name="Oyama M."/>
            <person name="Kohara Y."/>
            <person name="Fujiyama A."/>
            <person name="Arakawa K."/>
            <person name="Katayama T."/>
            <person name="Toyoda A."/>
            <person name="Kunieda T."/>
        </authorList>
    </citation>
    <scope>NUCLEOTIDE SEQUENCE [LARGE SCALE GENOMIC DNA]</scope>
    <source>
        <strain evidence="1 2">YOKOZUNA-1</strain>
    </source>
</reference>
<accession>A0A1D1WAX7</accession>
<proteinExistence type="predicted"/>
<organism evidence="1 2">
    <name type="scientific">Ramazzottius varieornatus</name>
    <name type="common">Water bear</name>
    <name type="synonym">Tardigrade</name>
    <dbReference type="NCBI Taxonomy" id="947166"/>
    <lineage>
        <taxon>Eukaryota</taxon>
        <taxon>Metazoa</taxon>
        <taxon>Ecdysozoa</taxon>
        <taxon>Tardigrada</taxon>
        <taxon>Eutardigrada</taxon>
        <taxon>Parachela</taxon>
        <taxon>Hypsibioidea</taxon>
        <taxon>Ramazzottiidae</taxon>
        <taxon>Ramazzottius</taxon>
    </lineage>
</organism>
<gene>
    <name evidence="1" type="primary">RvY_18255-1</name>
    <name evidence="1" type="synonym">RvY_18255.1</name>
    <name evidence="1" type="ORF">RvY_18255</name>
</gene>
<protein>
    <submittedName>
        <fullName evidence="1">Uncharacterized protein</fullName>
    </submittedName>
</protein>
<dbReference type="Proteomes" id="UP000186922">
    <property type="component" value="Unassembled WGS sequence"/>
</dbReference>
<name>A0A1D1WAX7_RAMVA</name>
<dbReference type="EMBL" id="BDGG01000018">
    <property type="protein sequence ID" value="GAV08589.1"/>
    <property type="molecule type" value="Genomic_DNA"/>
</dbReference>
<evidence type="ECO:0000313" key="1">
    <source>
        <dbReference type="EMBL" id="GAV08589.1"/>
    </source>
</evidence>
<sequence>MAPSSKRTSAISPHCSESCIEDGGPDLTLALIFGLEDLGHCAIFGKGASKRNSRPIQRASFLSRLITPSTNVFYIALYGKASAKKEVCPYDKTIPTYDIDCLHPKLEAAAKLWKARRQSPHLMLSRLNLHNERAGEQTSEAQFPQTSALRRRHWPRTFHDVPRLFA</sequence>
<keyword evidence="2" id="KW-1185">Reference proteome</keyword>